<gene>
    <name evidence="2" type="ORF">G2W53_026373</name>
</gene>
<keyword evidence="2" id="KW-0548">Nucleotidyltransferase</keyword>
<dbReference type="CDD" id="cd06222">
    <property type="entry name" value="RNase_H_like"/>
    <property type="match status" value="1"/>
</dbReference>
<dbReference type="GO" id="GO:0004523">
    <property type="term" value="F:RNA-DNA hybrid ribonuclease activity"/>
    <property type="evidence" value="ECO:0007669"/>
    <property type="project" value="InterPro"/>
</dbReference>
<dbReference type="SUPFAM" id="SSF53098">
    <property type="entry name" value="Ribonuclease H-like"/>
    <property type="match status" value="1"/>
</dbReference>
<dbReference type="InterPro" id="IPR012337">
    <property type="entry name" value="RNaseH-like_sf"/>
</dbReference>
<dbReference type="GO" id="GO:0003676">
    <property type="term" value="F:nucleic acid binding"/>
    <property type="evidence" value="ECO:0007669"/>
    <property type="project" value="InterPro"/>
</dbReference>
<dbReference type="InterPro" id="IPR053151">
    <property type="entry name" value="RNase_H-like"/>
</dbReference>
<dbReference type="Gene3D" id="3.30.420.10">
    <property type="entry name" value="Ribonuclease H-like superfamily/Ribonuclease H"/>
    <property type="match status" value="1"/>
</dbReference>
<evidence type="ECO:0000313" key="3">
    <source>
        <dbReference type="Proteomes" id="UP000634136"/>
    </source>
</evidence>
<accession>A0A834TEX2</accession>
<dbReference type="OrthoDB" id="1436423at2759"/>
<keyword evidence="2" id="KW-0695">RNA-directed DNA polymerase</keyword>
<name>A0A834TEX2_9FABA</name>
<protein>
    <submittedName>
        <fullName evidence="2">Reverse transcriptase</fullName>
    </submittedName>
</protein>
<reference evidence="2" key="1">
    <citation type="submission" date="2020-09" db="EMBL/GenBank/DDBJ databases">
        <title>Genome-Enabled Discovery of Anthraquinone Biosynthesis in Senna tora.</title>
        <authorList>
            <person name="Kang S.-H."/>
            <person name="Pandey R.P."/>
            <person name="Lee C.-M."/>
            <person name="Sim J.-S."/>
            <person name="Jeong J.-T."/>
            <person name="Choi B.-S."/>
            <person name="Jung M."/>
            <person name="Ginzburg D."/>
            <person name="Zhao K."/>
            <person name="Won S.Y."/>
            <person name="Oh T.-J."/>
            <person name="Yu Y."/>
            <person name="Kim N.-H."/>
            <person name="Lee O.R."/>
            <person name="Lee T.-H."/>
            <person name="Bashyal P."/>
            <person name="Kim T.-S."/>
            <person name="Lee W.-H."/>
            <person name="Kawkins C."/>
            <person name="Kim C.-K."/>
            <person name="Kim J.S."/>
            <person name="Ahn B.O."/>
            <person name="Rhee S.Y."/>
            <person name="Sohng J.K."/>
        </authorList>
    </citation>
    <scope>NUCLEOTIDE SEQUENCE</scope>
    <source>
        <tissue evidence="2">Leaf</tissue>
    </source>
</reference>
<dbReference type="Proteomes" id="UP000634136">
    <property type="component" value="Unassembled WGS sequence"/>
</dbReference>
<dbReference type="EMBL" id="JAAIUW010000008">
    <property type="protein sequence ID" value="KAF7820918.1"/>
    <property type="molecule type" value="Genomic_DNA"/>
</dbReference>
<dbReference type="Pfam" id="PF13456">
    <property type="entry name" value="RVT_3"/>
    <property type="match status" value="1"/>
</dbReference>
<feature type="domain" description="RNase H type-1" evidence="1">
    <location>
        <begin position="90"/>
        <end position="210"/>
    </location>
</feature>
<evidence type="ECO:0000313" key="2">
    <source>
        <dbReference type="EMBL" id="KAF7820918.1"/>
    </source>
</evidence>
<proteinExistence type="predicted"/>
<dbReference type="AlphaFoldDB" id="A0A834TEX2"/>
<dbReference type="PANTHER" id="PTHR47723:SF19">
    <property type="entry name" value="POLYNUCLEOTIDYL TRANSFERASE, RIBONUCLEASE H-LIKE SUPERFAMILY PROTEIN"/>
    <property type="match status" value="1"/>
</dbReference>
<keyword evidence="3" id="KW-1185">Reference proteome</keyword>
<dbReference type="PANTHER" id="PTHR47723">
    <property type="entry name" value="OS05G0353850 PROTEIN"/>
    <property type="match status" value="1"/>
</dbReference>
<sequence>MTDSNLCPRCNKASESILHAIRDCPVVRPLWKALALDLIGALFLEPLVGTSGSKGMAGSSKAPKTMAYRLFPELMLSFWSPLDERWIKFNVDGSYKQNFSRSCGGVARNNRGDWLLGFSKKLCNLNSFYTEVWSIWIALKLAKERNFNKVIIESDFALTLDFVQQECENPHPLHGIVLKIRELLNQDWLVQFSFVHREGNRLANCLANNAHPSDYDLYLFSLPPLECIDVYQDDCRGRGSLVVLLTSLG</sequence>
<dbReference type="InterPro" id="IPR044730">
    <property type="entry name" value="RNase_H-like_dom_plant"/>
</dbReference>
<keyword evidence="2" id="KW-0808">Transferase</keyword>
<dbReference type="InterPro" id="IPR036397">
    <property type="entry name" value="RNaseH_sf"/>
</dbReference>
<dbReference type="GO" id="GO:0003964">
    <property type="term" value="F:RNA-directed DNA polymerase activity"/>
    <property type="evidence" value="ECO:0007669"/>
    <property type="project" value="UniProtKB-KW"/>
</dbReference>
<dbReference type="InterPro" id="IPR002156">
    <property type="entry name" value="RNaseH_domain"/>
</dbReference>
<organism evidence="2 3">
    <name type="scientific">Senna tora</name>
    <dbReference type="NCBI Taxonomy" id="362788"/>
    <lineage>
        <taxon>Eukaryota</taxon>
        <taxon>Viridiplantae</taxon>
        <taxon>Streptophyta</taxon>
        <taxon>Embryophyta</taxon>
        <taxon>Tracheophyta</taxon>
        <taxon>Spermatophyta</taxon>
        <taxon>Magnoliopsida</taxon>
        <taxon>eudicotyledons</taxon>
        <taxon>Gunneridae</taxon>
        <taxon>Pentapetalae</taxon>
        <taxon>rosids</taxon>
        <taxon>fabids</taxon>
        <taxon>Fabales</taxon>
        <taxon>Fabaceae</taxon>
        <taxon>Caesalpinioideae</taxon>
        <taxon>Cassia clade</taxon>
        <taxon>Senna</taxon>
    </lineage>
</organism>
<comment type="caution">
    <text evidence="2">The sequence shown here is derived from an EMBL/GenBank/DDBJ whole genome shotgun (WGS) entry which is preliminary data.</text>
</comment>
<evidence type="ECO:0000259" key="1">
    <source>
        <dbReference type="Pfam" id="PF13456"/>
    </source>
</evidence>